<keyword evidence="4 5" id="KW-0472">Membrane</keyword>
<keyword evidence="3 5" id="KW-1133">Transmembrane helix</keyword>
<dbReference type="InterPro" id="IPR007016">
    <property type="entry name" value="O-antigen_ligase-rel_domated"/>
</dbReference>
<reference evidence="7 8" key="1">
    <citation type="submission" date="2021-01" db="EMBL/GenBank/DDBJ databases">
        <title>Genome seq and assembly of Devosia sp. G19.</title>
        <authorList>
            <person name="Chhetri G."/>
        </authorList>
    </citation>
    <scope>NUCLEOTIDE SEQUENCE [LARGE SCALE GENOMIC DNA]</scope>
    <source>
        <strain evidence="7 8">G19</strain>
    </source>
</reference>
<feature type="transmembrane region" description="Helical" evidence="5">
    <location>
        <begin position="406"/>
        <end position="423"/>
    </location>
</feature>
<keyword evidence="8" id="KW-1185">Reference proteome</keyword>
<keyword evidence="7" id="KW-0436">Ligase</keyword>
<evidence type="ECO:0000256" key="3">
    <source>
        <dbReference type="ARBA" id="ARBA00022989"/>
    </source>
</evidence>
<dbReference type="RefSeq" id="WP_201655049.1">
    <property type="nucleotide sequence ID" value="NZ_CP068047.1"/>
</dbReference>
<name>A0ABX7BU33_9HYPH</name>
<protein>
    <submittedName>
        <fullName evidence="7">O-antigen ligase family protein</fullName>
    </submittedName>
</protein>
<feature type="transmembrane region" description="Helical" evidence="5">
    <location>
        <begin position="373"/>
        <end position="394"/>
    </location>
</feature>
<evidence type="ECO:0000313" key="8">
    <source>
        <dbReference type="Proteomes" id="UP000595460"/>
    </source>
</evidence>
<dbReference type="Proteomes" id="UP000595460">
    <property type="component" value="Chromosome"/>
</dbReference>
<feature type="domain" description="O-antigen ligase-related" evidence="6">
    <location>
        <begin position="240"/>
        <end position="380"/>
    </location>
</feature>
<feature type="transmembrane region" description="Helical" evidence="5">
    <location>
        <begin position="147"/>
        <end position="164"/>
    </location>
</feature>
<feature type="transmembrane region" description="Helical" evidence="5">
    <location>
        <begin position="20"/>
        <end position="42"/>
    </location>
</feature>
<feature type="transmembrane region" description="Helical" evidence="5">
    <location>
        <begin position="206"/>
        <end position="227"/>
    </location>
</feature>
<dbReference type="InterPro" id="IPR051533">
    <property type="entry name" value="WaaL-like"/>
</dbReference>
<dbReference type="PANTHER" id="PTHR37422">
    <property type="entry name" value="TEICHURONIC ACID BIOSYNTHESIS PROTEIN TUAE"/>
    <property type="match status" value="1"/>
</dbReference>
<organism evidence="7 8">
    <name type="scientific">Devosia oryziradicis</name>
    <dbReference type="NCBI Taxonomy" id="2801335"/>
    <lineage>
        <taxon>Bacteria</taxon>
        <taxon>Pseudomonadati</taxon>
        <taxon>Pseudomonadota</taxon>
        <taxon>Alphaproteobacteria</taxon>
        <taxon>Hyphomicrobiales</taxon>
        <taxon>Devosiaceae</taxon>
        <taxon>Devosia</taxon>
    </lineage>
</organism>
<evidence type="ECO:0000259" key="6">
    <source>
        <dbReference type="Pfam" id="PF04932"/>
    </source>
</evidence>
<feature type="transmembrane region" description="Helical" evidence="5">
    <location>
        <begin position="116"/>
        <end position="135"/>
    </location>
</feature>
<dbReference type="PANTHER" id="PTHR37422:SF13">
    <property type="entry name" value="LIPOPOLYSACCHARIDE BIOSYNTHESIS PROTEIN PA4999-RELATED"/>
    <property type="match status" value="1"/>
</dbReference>
<dbReference type="EMBL" id="CP068047">
    <property type="protein sequence ID" value="QQR35437.1"/>
    <property type="molecule type" value="Genomic_DNA"/>
</dbReference>
<dbReference type="Pfam" id="PF04932">
    <property type="entry name" value="Wzy_C"/>
    <property type="match status" value="1"/>
</dbReference>
<evidence type="ECO:0000256" key="1">
    <source>
        <dbReference type="ARBA" id="ARBA00004141"/>
    </source>
</evidence>
<feature type="transmembrane region" description="Helical" evidence="5">
    <location>
        <begin position="281"/>
        <end position="300"/>
    </location>
</feature>
<feature type="transmembrane region" description="Helical" evidence="5">
    <location>
        <begin position="84"/>
        <end position="104"/>
    </location>
</feature>
<sequence length="466" mass="50142">MKASAAIADIADDARAAPYVLGGAWVAAFSLLVYLAVLWPRLLGFSLGFTNQTPISALTVAMFLGAVILFASRPAVMRHYSSAGQLNVAFGLFLALLLSKYVSAYAGQDPPGSVNALNNTLAYFMSFFVIGLAMFVDPRNEENFPRILLVAGLVAACLGIYEMIRQNSLTVEFGWIFNFGGPQNLAGENLKANMYRGGLLRAKSTFTHPIVFGQFIAACLPLVFLVTPERRGKLWRWGLSFIAFGLAILSSNTRSPLAGAAVALAVYWGLGVISSGRSRRAVFVAVAGAAIALIAFLIFGEDLLGLLGGRTAEEASSSQVRSMMFERALFALDSSPLLGYGEGRAVYVAGVFSQLGTLTIDSLYLSYLIDNGYFGLGMFVLFFTYIFLVGIWASRRIQDHARKRRLNAVIAFTFAILFGQSVLSIQDNLVFAYLGAAYIIAVAASARSRQAFETGLVPSTATQATL</sequence>
<dbReference type="GO" id="GO:0016874">
    <property type="term" value="F:ligase activity"/>
    <property type="evidence" value="ECO:0007669"/>
    <property type="project" value="UniProtKB-KW"/>
</dbReference>
<comment type="subcellular location">
    <subcellularLocation>
        <location evidence="1">Membrane</location>
        <topology evidence="1">Multi-pass membrane protein</topology>
    </subcellularLocation>
</comment>
<feature type="transmembrane region" description="Helical" evidence="5">
    <location>
        <begin position="234"/>
        <end position="251"/>
    </location>
</feature>
<accession>A0ABX7BU33</accession>
<evidence type="ECO:0000313" key="7">
    <source>
        <dbReference type="EMBL" id="QQR35437.1"/>
    </source>
</evidence>
<keyword evidence="2 5" id="KW-0812">Transmembrane</keyword>
<evidence type="ECO:0000256" key="2">
    <source>
        <dbReference type="ARBA" id="ARBA00022692"/>
    </source>
</evidence>
<feature type="transmembrane region" description="Helical" evidence="5">
    <location>
        <begin position="429"/>
        <end position="446"/>
    </location>
</feature>
<feature type="transmembrane region" description="Helical" evidence="5">
    <location>
        <begin position="257"/>
        <end position="274"/>
    </location>
</feature>
<evidence type="ECO:0000256" key="5">
    <source>
        <dbReference type="SAM" id="Phobius"/>
    </source>
</evidence>
<evidence type="ECO:0000256" key="4">
    <source>
        <dbReference type="ARBA" id="ARBA00023136"/>
    </source>
</evidence>
<feature type="transmembrane region" description="Helical" evidence="5">
    <location>
        <begin position="54"/>
        <end position="72"/>
    </location>
</feature>
<proteinExistence type="predicted"/>
<gene>
    <name evidence="7" type="ORF">JI749_13890</name>
</gene>